<proteinExistence type="inferred from homology"/>
<dbReference type="SUPFAM" id="SSF53850">
    <property type="entry name" value="Periplasmic binding protein-like II"/>
    <property type="match status" value="1"/>
</dbReference>
<dbReference type="RefSeq" id="WP_119024119.1">
    <property type="nucleotide sequence ID" value="NZ_CP015629.1"/>
</dbReference>
<dbReference type="InterPro" id="IPR000914">
    <property type="entry name" value="SBP_5_dom"/>
</dbReference>
<protein>
    <submittedName>
        <fullName evidence="6">ABC transporter substrate-binding protein</fullName>
    </submittedName>
</protein>
<dbReference type="GO" id="GO:1904680">
    <property type="term" value="F:peptide transmembrane transporter activity"/>
    <property type="evidence" value="ECO:0007669"/>
    <property type="project" value="TreeGrafter"/>
</dbReference>
<gene>
    <name evidence="6" type="ORF">A7978_01620</name>
</gene>
<evidence type="ECO:0000256" key="1">
    <source>
        <dbReference type="ARBA" id="ARBA00004196"/>
    </source>
</evidence>
<dbReference type="Gene3D" id="3.10.105.10">
    <property type="entry name" value="Dipeptide-binding Protein, Domain 3"/>
    <property type="match status" value="1"/>
</dbReference>
<evidence type="ECO:0000256" key="3">
    <source>
        <dbReference type="ARBA" id="ARBA00022448"/>
    </source>
</evidence>
<dbReference type="InterPro" id="IPR030678">
    <property type="entry name" value="Peptide/Ni-bd"/>
</dbReference>
<dbReference type="Proteomes" id="UP000264231">
    <property type="component" value="Chromosome"/>
</dbReference>
<dbReference type="FunFam" id="3.90.76.10:FF:000001">
    <property type="entry name" value="Oligopeptide ABC transporter substrate-binding protein"/>
    <property type="match status" value="1"/>
</dbReference>
<dbReference type="InterPro" id="IPR039424">
    <property type="entry name" value="SBP_5"/>
</dbReference>
<dbReference type="GO" id="GO:0015833">
    <property type="term" value="P:peptide transport"/>
    <property type="evidence" value="ECO:0007669"/>
    <property type="project" value="TreeGrafter"/>
</dbReference>
<dbReference type="PROSITE" id="PS51257">
    <property type="entry name" value="PROKAR_LIPOPROTEIN"/>
    <property type="match status" value="1"/>
</dbReference>
<dbReference type="GO" id="GO:0043190">
    <property type="term" value="C:ATP-binding cassette (ABC) transporter complex"/>
    <property type="evidence" value="ECO:0007669"/>
    <property type="project" value="InterPro"/>
</dbReference>
<dbReference type="EMBL" id="CP015629">
    <property type="protein sequence ID" value="ANF33816.1"/>
    <property type="molecule type" value="Genomic_DNA"/>
</dbReference>
<evidence type="ECO:0000256" key="4">
    <source>
        <dbReference type="ARBA" id="ARBA00022729"/>
    </source>
</evidence>
<dbReference type="Gene3D" id="3.40.190.10">
    <property type="entry name" value="Periplasmic binding protein-like II"/>
    <property type="match status" value="1"/>
</dbReference>
<comment type="similarity">
    <text evidence="2">Belongs to the bacterial solute-binding protein 5 family.</text>
</comment>
<dbReference type="Pfam" id="PF00496">
    <property type="entry name" value="SBP_bac_5"/>
    <property type="match status" value="1"/>
</dbReference>
<reference evidence="6 7" key="1">
    <citation type="submission" date="2016-05" db="EMBL/GenBank/DDBJ databases">
        <title>Chromosome and linear plasmid sequence of a 2015 human isolate of tick-borne relapsing fever spirochete, Borrelia turicatae.</title>
        <authorList>
            <person name="Kingry L.C."/>
            <person name="Dhwani B."/>
            <person name="Replogle A."/>
            <person name="Sexton C."/>
            <person name="Rowe L."/>
            <person name="Stermole B.M."/>
            <person name="Christensen A.M."/>
            <person name="Schriefer M.E."/>
        </authorList>
    </citation>
    <scope>NUCLEOTIDE SEQUENCE [LARGE SCALE GENOMIC DNA]</scope>
    <source>
        <strain evidence="6 7">BTE5EL</strain>
    </source>
</reference>
<dbReference type="AlphaFoldDB" id="A0A172XAY5"/>
<dbReference type="PANTHER" id="PTHR30290:SF83">
    <property type="entry name" value="ABC TRANSPORTER SUBSTRATE-BINDING PROTEIN"/>
    <property type="match status" value="1"/>
</dbReference>
<evidence type="ECO:0000313" key="6">
    <source>
        <dbReference type="EMBL" id="ANF33816.1"/>
    </source>
</evidence>
<dbReference type="Gene3D" id="3.90.76.10">
    <property type="entry name" value="Dipeptide-binding Protein, Domain 1"/>
    <property type="match status" value="1"/>
</dbReference>
<name>A0A172XAY5_BORTU</name>
<sequence length="528" mass="60993">MKIKKYTFIIFFLTVILSCSKENSKENLSFKISMGGEPKSIDPQLTEDKIGATIVAQMFSGIVDGDPKTGGYKPGLAQSWDISDDGTIYTFHLRKDIVWSDGVPITAEGIRRSYIRMLTKDTASNYVGMIKSTIKNAQDYFEGKIPESELGIKTIDELTLEISIITPKAYFLDMLVHQSFIPVPVHAIEKYGKNWTNPENMVVSGAYKLKERNPNEKISLIKNDKYFNAANIELQELIFYTINDASTAYRMYENNEIDMLIHGAIPPDLIKEIKLRNDYYSSAINGLYYFSFNTQVKPLDNVKVREALTLAIDRETLTKKVIDNGSIPTRSISPKFNHYSYGKPLELFNPQRAKELMAEAGYPNGKDFPQLKLKYNTNESHKKIAEFVQNQWEKILNINIVLENEEWASFLETKQKGNYEIARSGWIGDYSDPLTFLSLFQKEFAYFSSYKYFNKEYENLINQSDREQDPIKRQNILRQAEEIIIKKDFPVAPIYIYAGNYLFKNDKWTGWVPNISERFNFSEIKRIK</sequence>
<dbReference type="GO" id="GO:0030288">
    <property type="term" value="C:outer membrane-bounded periplasmic space"/>
    <property type="evidence" value="ECO:0007669"/>
    <property type="project" value="UniProtKB-ARBA"/>
</dbReference>
<comment type="subcellular location">
    <subcellularLocation>
        <location evidence="1">Cell envelope</location>
    </subcellularLocation>
</comment>
<evidence type="ECO:0000256" key="2">
    <source>
        <dbReference type="ARBA" id="ARBA00005695"/>
    </source>
</evidence>
<dbReference type="FunFam" id="3.10.105.10:FF:000001">
    <property type="entry name" value="Oligopeptide ABC transporter, oligopeptide-binding protein"/>
    <property type="match status" value="1"/>
</dbReference>
<feature type="domain" description="Solute-binding protein family 5" evidence="5">
    <location>
        <begin position="72"/>
        <end position="443"/>
    </location>
</feature>
<accession>A0A172XAY5</accession>
<evidence type="ECO:0000259" key="5">
    <source>
        <dbReference type="Pfam" id="PF00496"/>
    </source>
</evidence>
<dbReference type="CDD" id="cd08504">
    <property type="entry name" value="PBP2_OppA"/>
    <property type="match status" value="1"/>
</dbReference>
<organism evidence="6 7">
    <name type="scientific">Borrelia turicatae</name>
    <dbReference type="NCBI Taxonomy" id="142"/>
    <lineage>
        <taxon>Bacteria</taxon>
        <taxon>Pseudomonadati</taxon>
        <taxon>Spirochaetota</taxon>
        <taxon>Spirochaetia</taxon>
        <taxon>Spirochaetales</taxon>
        <taxon>Borreliaceae</taxon>
        <taxon>Borrelia</taxon>
    </lineage>
</organism>
<keyword evidence="3" id="KW-0813">Transport</keyword>
<evidence type="ECO:0000313" key="7">
    <source>
        <dbReference type="Proteomes" id="UP000264231"/>
    </source>
</evidence>
<dbReference type="PANTHER" id="PTHR30290">
    <property type="entry name" value="PERIPLASMIC BINDING COMPONENT OF ABC TRANSPORTER"/>
    <property type="match status" value="1"/>
</dbReference>
<dbReference type="PIRSF" id="PIRSF002741">
    <property type="entry name" value="MppA"/>
    <property type="match status" value="1"/>
</dbReference>
<keyword evidence="4" id="KW-0732">Signal</keyword>